<reference evidence="1 2" key="1">
    <citation type="journal article" date="2018" name="Front. Plant Sci.">
        <title>Red Clover (Trifolium pratense) and Zigzag Clover (T. medium) - A Picture of Genomic Similarities and Differences.</title>
        <authorList>
            <person name="Dluhosova J."/>
            <person name="Istvanek J."/>
            <person name="Nedelnik J."/>
            <person name="Repkova J."/>
        </authorList>
    </citation>
    <scope>NUCLEOTIDE SEQUENCE [LARGE SCALE GENOMIC DNA]</scope>
    <source>
        <strain evidence="2">cv. 10/8</strain>
        <tissue evidence="1">Leaf</tissue>
    </source>
</reference>
<proteinExistence type="predicted"/>
<dbReference type="EMBL" id="LXQA010011158">
    <property type="protein sequence ID" value="MCH86902.1"/>
    <property type="molecule type" value="Genomic_DNA"/>
</dbReference>
<evidence type="ECO:0000313" key="2">
    <source>
        <dbReference type="Proteomes" id="UP000265520"/>
    </source>
</evidence>
<dbReference type="Proteomes" id="UP000265520">
    <property type="component" value="Unassembled WGS sequence"/>
</dbReference>
<name>A0A392MHC9_9FABA</name>
<comment type="caution">
    <text evidence="1">The sequence shown here is derived from an EMBL/GenBank/DDBJ whole genome shotgun (WGS) entry which is preliminary data.</text>
</comment>
<organism evidence="1 2">
    <name type="scientific">Trifolium medium</name>
    <dbReference type="NCBI Taxonomy" id="97028"/>
    <lineage>
        <taxon>Eukaryota</taxon>
        <taxon>Viridiplantae</taxon>
        <taxon>Streptophyta</taxon>
        <taxon>Embryophyta</taxon>
        <taxon>Tracheophyta</taxon>
        <taxon>Spermatophyta</taxon>
        <taxon>Magnoliopsida</taxon>
        <taxon>eudicotyledons</taxon>
        <taxon>Gunneridae</taxon>
        <taxon>Pentapetalae</taxon>
        <taxon>rosids</taxon>
        <taxon>fabids</taxon>
        <taxon>Fabales</taxon>
        <taxon>Fabaceae</taxon>
        <taxon>Papilionoideae</taxon>
        <taxon>50 kb inversion clade</taxon>
        <taxon>NPAAA clade</taxon>
        <taxon>Hologalegina</taxon>
        <taxon>IRL clade</taxon>
        <taxon>Trifolieae</taxon>
        <taxon>Trifolium</taxon>
    </lineage>
</organism>
<dbReference type="AlphaFoldDB" id="A0A392MHC9"/>
<feature type="non-terminal residue" evidence="1">
    <location>
        <position position="35"/>
    </location>
</feature>
<accession>A0A392MHC9</accession>
<gene>
    <name evidence="1" type="ORF">A2U01_0007763</name>
</gene>
<evidence type="ECO:0000313" key="1">
    <source>
        <dbReference type="EMBL" id="MCH86902.1"/>
    </source>
</evidence>
<keyword evidence="2" id="KW-1185">Reference proteome</keyword>
<protein>
    <submittedName>
        <fullName evidence="1">Uncharacterized protein</fullName>
    </submittedName>
</protein>
<sequence>MNSGFNSRFLLGRERNHEIWGSTEMEVLSRNKGTR</sequence>